<feature type="compositionally biased region" description="Polar residues" evidence="6">
    <location>
        <begin position="656"/>
        <end position="698"/>
    </location>
</feature>
<feature type="region of interest" description="Disordered" evidence="6">
    <location>
        <begin position="532"/>
        <end position="559"/>
    </location>
</feature>
<evidence type="ECO:0000256" key="1">
    <source>
        <dbReference type="ARBA" id="ARBA00008941"/>
    </source>
</evidence>
<evidence type="ECO:0000256" key="2">
    <source>
        <dbReference type="ARBA" id="ARBA00022679"/>
    </source>
</evidence>
<keyword evidence="9" id="KW-1185">Reference proteome</keyword>
<dbReference type="PANTHER" id="PTHR45800:SF11">
    <property type="entry name" value="PHOSPHATIDYLINOSITOL 3-KINASE-RELATED PROTEIN KINASE"/>
    <property type="match status" value="1"/>
</dbReference>
<protein>
    <recommendedName>
        <fullName evidence="7">PI3K/PI4K catalytic domain-containing protein</fullName>
    </recommendedName>
</protein>
<name>A0A0D9QRY9_PLAFR</name>
<evidence type="ECO:0000256" key="3">
    <source>
        <dbReference type="ARBA" id="ARBA00022741"/>
    </source>
</evidence>
<feature type="compositionally biased region" description="Basic and acidic residues" evidence="6">
    <location>
        <begin position="720"/>
        <end position="749"/>
    </location>
</feature>
<dbReference type="InterPro" id="IPR000403">
    <property type="entry name" value="PI3/4_kinase_cat_dom"/>
</dbReference>
<proteinExistence type="inferred from homology"/>
<dbReference type="OrthoDB" id="5839at2759"/>
<dbReference type="InterPro" id="IPR044571">
    <property type="entry name" value="P4KG1-8"/>
</dbReference>
<feature type="compositionally biased region" description="Basic residues" evidence="6">
    <location>
        <begin position="750"/>
        <end position="763"/>
    </location>
</feature>
<evidence type="ECO:0000313" key="9">
    <source>
        <dbReference type="Proteomes" id="UP000054561"/>
    </source>
</evidence>
<feature type="compositionally biased region" description="Basic and acidic residues" evidence="6">
    <location>
        <begin position="764"/>
        <end position="782"/>
    </location>
</feature>
<dbReference type="GO" id="GO:0005524">
    <property type="term" value="F:ATP binding"/>
    <property type="evidence" value="ECO:0007669"/>
    <property type="project" value="UniProtKB-KW"/>
</dbReference>
<sequence>MGSNSLPMSQQMYFSTHNALRVNDENDVISTLFYEINGNRHISLLIFPFYDVQMLKRLLIKKLNLPGGVKVNDIIIFYKGIKLPNYRIISTYLENQKSYPPFFENILHDIKLAFKKNISPKLTMDGTGGTYLLFNSQKKICSVFKPLDEEAFAPFNPRGYEGKMYQEGFRSGVLSGEGASREIAAYILDNNYNNFSSVPCTIMVEACNPHFNNKSKLKYVDHENNLKWKCGSLQEFVDSRESVGNYDYKQFSIRDIHKIAILDIRVMNLDRNDGNILVSPLKSLKDSCNQFLYRNNRSLGTTDEDILKRIVTIDKKPSRYSLIPIDHGLIMPHIMDVAEIDLVWFEWPQTKVPFDDEELEVIFTFDPDKDAEKIRNKLLIREDCIRTMRVCTRLLQIGARMHLNLHEIAKISTRKSIDEESVLEHLVRDSIVQAYQMMDYTSLMSTNRLGYILDLAEIKINKKKKINKMKSIENVEEALKGANDTSDTKEVEKETCHFTSGSKDGKCGSVEYNGKSLPTGQNLQGVKGIESAEDKLREGRSKRTEGKIPHGSRDRSEETLTYRTSDVSLVHPAGTATGKTSLVGAHLNGMDRKDGAVNDETVQTVCDSESRASGGVSLGQGKGSLSNEFENVKRKEKSAYDGLYSMKTPDVDLNVASEQNEQNKMSTNSLSNRSDYTLVTASSSSCNDEKGGSNSCSGESPKGSAHGEGGSAPSSGGASRVHEGKRYDKQDSQLDDRPRAHSASDQDTKVKRKKKKKKKKKKYYDKDDNKPGDEKKEDEEGKGLPSDKPNDVPAAVQNETTKGDLLKDGVQDDTDDDEDDDEEDDDDDEDEDEENDDVPFKKPSGTIKRIPESSGTAYRGIEMNKVNSVWVIRDKNNKIINVKWENKIFEKLFFETFENYVKRYINDYHPEWKQYPYNGSQISSIKHGYLKSIK</sequence>
<evidence type="ECO:0000259" key="7">
    <source>
        <dbReference type="Pfam" id="PF00454"/>
    </source>
</evidence>
<feature type="compositionally biased region" description="Acidic residues" evidence="6">
    <location>
        <begin position="811"/>
        <end position="837"/>
    </location>
</feature>
<keyword evidence="3" id="KW-0547">Nucleotide-binding</keyword>
<dbReference type="Proteomes" id="UP000054561">
    <property type="component" value="Unassembled WGS sequence"/>
</dbReference>
<dbReference type="PANTHER" id="PTHR45800">
    <property type="entry name" value="PHOSPHATIDYLINOSITOL 4-KINASE GAMMA"/>
    <property type="match status" value="1"/>
</dbReference>
<keyword evidence="2" id="KW-0808">Transferase</keyword>
<keyword evidence="5" id="KW-0067">ATP-binding</keyword>
<feature type="region of interest" description="Disordered" evidence="6">
    <location>
        <begin position="606"/>
        <end position="630"/>
    </location>
</feature>
<evidence type="ECO:0000256" key="4">
    <source>
        <dbReference type="ARBA" id="ARBA00022777"/>
    </source>
</evidence>
<dbReference type="RefSeq" id="XP_012333712.1">
    <property type="nucleotide sequence ID" value="XM_012478289.1"/>
</dbReference>
<evidence type="ECO:0000313" key="8">
    <source>
        <dbReference type="EMBL" id="KJP89683.1"/>
    </source>
</evidence>
<reference evidence="8 9" key="1">
    <citation type="submission" date="2014-03" db="EMBL/GenBank/DDBJ databases">
        <title>The Genome Sequence of Plasmodium fragile nilgiri.</title>
        <authorList>
            <consortium name="The Broad Institute Genomics Platform"/>
            <consortium name="The Broad Institute Genome Sequencing Center for Infectious Disease"/>
            <person name="Neafsey D."/>
            <person name="Duraisingh M."/>
            <person name="Young S.K."/>
            <person name="Zeng Q."/>
            <person name="Gargeya S."/>
            <person name="Abouelleil A."/>
            <person name="Alvarado L."/>
            <person name="Chapman S.B."/>
            <person name="Gainer-Dewar J."/>
            <person name="Goldberg J."/>
            <person name="Griggs A."/>
            <person name="Gujja S."/>
            <person name="Hansen M."/>
            <person name="Howarth C."/>
            <person name="Imamovic A."/>
            <person name="Larimer J."/>
            <person name="Pearson M."/>
            <person name="Poon T.W."/>
            <person name="Priest M."/>
            <person name="Roberts A."/>
            <person name="Saif S."/>
            <person name="Shea T."/>
            <person name="Sykes S."/>
            <person name="Wortman J."/>
            <person name="Nusbaum C."/>
            <person name="Birren B."/>
        </authorList>
    </citation>
    <scope>NUCLEOTIDE SEQUENCE [LARGE SCALE GENOMIC DNA]</scope>
    <source>
        <strain evidence="9">nilgiri</strain>
    </source>
</reference>
<evidence type="ECO:0000256" key="5">
    <source>
        <dbReference type="ARBA" id="ARBA00022840"/>
    </source>
</evidence>
<feature type="region of interest" description="Disordered" evidence="6">
    <location>
        <begin position="651"/>
        <end position="851"/>
    </location>
</feature>
<dbReference type="GeneID" id="24265957"/>
<evidence type="ECO:0000256" key="6">
    <source>
        <dbReference type="SAM" id="MobiDB-lite"/>
    </source>
</evidence>
<dbReference type="EMBL" id="KQ001649">
    <property type="protein sequence ID" value="KJP89683.1"/>
    <property type="molecule type" value="Genomic_DNA"/>
</dbReference>
<feature type="domain" description="PI3K/PI4K catalytic" evidence="7">
    <location>
        <begin position="129"/>
        <end position="405"/>
    </location>
</feature>
<dbReference type="Pfam" id="PF00454">
    <property type="entry name" value="PI3_PI4_kinase"/>
    <property type="match status" value="1"/>
</dbReference>
<keyword evidence="4" id="KW-0418">Kinase</keyword>
<gene>
    <name evidence="8" type="ORF">AK88_00643</name>
</gene>
<dbReference type="AlphaFoldDB" id="A0A0D9QRY9"/>
<dbReference type="OMA" id="IMPHIMD"/>
<feature type="compositionally biased region" description="Basic and acidic residues" evidence="6">
    <location>
        <begin position="801"/>
        <end position="810"/>
    </location>
</feature>
<dbReference type="GO" id="GO:0016301">
    <property type="term" value="F:kinase activity"/>
    <property type="evidence" value="ECO:0007669"/>
    <property type="project" value="UniProtKB-KW"/>
</dbReference>
<accession>A0A0D9QRY9</accession>
<organism evidence="8 9">
    <name type="scientific">Plasmodium fragile</name>
    <dbReference type="NCBI Taxonomy" id="5857"/>
    <lineage>
        <taxon>Eukaryota</taxon>
        <taxon>Sar</taxon>
        <taxon>Alveolata</taxon>
        <taxon>Apicomplexa</taxon>
        <taxon>Aconoidasida</taxon>
        <taxon>Haemosporida</taxon>
        <taxon>Plasmodiidae</taxon>
        <taxon>Plasmodium</taxon>
        <taxon>Plasmodium (Plasmodium)</taxon>
    </lineage>
</organism>
<comment type="similarity">
    <text evidence="1">Belongs to the PI3/PI4-kinase family. Type II PI4K subfamily.</text>
</comment>
<dbReference type="VEuPathDB" id="PlasmoDB:AK88_00643"/>